<dbReference type="PANTHER" id="PTHR12184:SF1">
    <property type="entry name" value="UBIQUINOL-CYTOCHROME-C REDUCTASE COMPLEX ASSEMBLY FACTOR 1"/>
    <property type="match status" value="1"/>
</dbReference>
<organism evidence="3 4">
    <name type="scientific">Durusdinium trenchii</name>
    <dbReference type="NCBI Taxonomy" id="1381693"/>
    <lineage>
        <taxon>Eukaryota</taxon>
        <taxon>Sar</taxon>
        <taxon>Alveolata</taxon>
        <taxon>Dinophyceae</taxon>
        <taxon>Suessiales</taxon>
        <taxon>Symbiodiniaceae</taxon>
        <taxon>Durusdinium</taxon>
    </lineage>
</organism>
<dbReference type="InterPro" id="IPR007129">
    <property type="entry name" value="Ubiqinol_cyt_c_chaperone_CPB3"/>
</dbReference>
<comment type="caution">
    <text evidence="3">The sequence shown here is derived from an EMBL/GenBank/DDBJ whole genome shotgun (WGS) entry which is preliminary data.</text>
</comment>
<keyword evidence="4" id="KW-1185">Reference proteome</keyword>
<dbReference type="Proteomes" id="UP001642484">
    <property type="component" value="Unassembled WGS sequence"/>
</dbReference>
<dbReference type="EMBL" id="CAXAMN010022139">
    <property type="protein sequence ID" value="CAK9066758.1"/>
    <property type="molecule type" value="Genomic_DNA"/>
</dbReference>
<dbReference type="PANTHER" id="PTHR12184">
    <property type="entry name" value="UBIQUINOL-CYTOCHROME C REDUCTASE COMPLEX ASSEMBLY FACTOR 1 FAMILY MEMBER"/>
    <property type="match status" value="1"/>
</dbReference>
<reference evidence="3 4" key="1">
    <citation type="submission" date="2024-02" db="EMBL/GenBank/DDBJ databases">
        <authorList>
            <person name="Chen Y."/>
            <person name="Shah S."/>
            <person name="Dougan E. K."/>
            <person name="Thang M."/>
            <person name="Chan C."/>
        </authorList>
    </citation>
    <scope>NUCLEOTIDE SEQUENCE [LARGE SCALE GENOMIC DNA]</scope>
</reference>
<evidence type="ECO:0000313" key="4">
    <source>
        <dbReference type="Proteomes" id="UP001642484"/>
    </source>
</evidence>
<evidence type="ECO:0000259" key="2">
    <source>
        <dbReference type="Pfam" id="PF03981"/>
    </source>
</evidence>
<dbReference type="InterPro" id="IPR021150">
    <property type="entry name" value="Ubiq_cyt_c_chap"/>
</dbReference>
<feature type="domain" description="Ubiquinol-cytochrome c chaperone" evidence="2">
    <location>
        <begin position="34"/>
        <end position="152"/>
    </location>
</feature>
<evidence type="ECO:0000256" key="1">
    <source>
        <dbReference type="ARBA" id="ARBA00006407"/>
    </source>
</evidence>
<accession>A0ABP0NTJ4</accession>
<dbReference type="Pfam" id="PF03981">
    <property type="entry name" value="Ubiq_cyt_C_chap"/>
    <property type="match status" value="1"/>
</dbReference>
<name>A0ABP0NTJ4_9DINO</name>
<protein>
    <recommendedName>
        <fullName evidence="2">Ubiquinol-cytochrome c chaperone domain-containing protein</fullName>
    </recommendedName>
</protein>
<evidence type="ECO:0000313" key="3">
    <source>
        <dbReference type="EMBL" id="CAK9066758.1"/>
    </source>
</evidence>
<gene>
    <name evidence="3" type="ORF">CCMP2556_LOCUS32801</name>
</gene>
<sequence>MLHQVLDPFRLRKLTVVRYHKLILERLDNEPLLEAFGIDAGFNMQAYFMILHAWLLHQRLVLEGSKAKKIDEELFEQCWNMARSWLVLKRVPEYRFDAELQNVQEYMLGACIAMDKALERPDVLPARVQQCLWANMYSGSVKKDHKGLMRLTKCPPGRYYIKQWTLAHSVLHSARHVVGLTTHCMHLYMLDNTGDTRQPHAYASLVVCIVWLDTRLAPSLRPLDMPRM</sequence>
<comment type="similarity">
    <text evidence="1">Belongs to the CBP3 family.</text>
</comment>
<proteinExistence type="inferred from homology"/>